<keyword evidence="2" id="KW-0732">Signal</keyword>
<feature type="transmembrane region" description="Helical" evidence="1">
    <location>
        <begin position="208"/>
        <end position="234"/>
    </location>
</feature>
<evidence type="ECO:0000313" key="4">
    <source>
        <dbReference type="EMBL" id="EQC29425.1"/>
    </source>
</evidence>
<reference evidence="4 5" key="1">
    <citation type="submission" date="2012-04" db="EMBL/GenBank/DDBJ databases">
        <title>The Genome Sequence of Saprolegnia declina VS20.</title>
        <authorList>
            <consortium name="The Broad Institute Genome Sequencing Platform"/>
            <person name="Russ C."/>
            <person name="Nusbaum C."/>
            <person name="Tyler B."/>
            <person name="van West P."/>
            <person name="Dieguez-Uribeondo J."/>
            <person name="de Bruijn I."/>
            <person name="Tripathy S."/>
            <person name="Jiang R."/>
            <person name="Young S.K."/>
            <person name="Zeng Q."/>
            <person name="Gargeya S."/>
            <person name="Fitzgerald M."/>
            <person name="Haas B."/>
            <person name="Abouelleil A."/>
            <person name="Alvarado L."/>
            <person name="Arachchi H.M."/>
            <person name="Berlin A."/>
            <person name="Chapman S.B."/>
            <person name="Goldberg J."/>
            <person name="Griggs A."/>
            <person name="Gujja S."/>
            <person name="Hansen M."/>
            <person name="Howarth C."/>
            <person name="Imamovic A."/>
            <person name="Larimer J."/>
            <person name="McCowen C."/>
            <person name="Montmayeur A."/>
            <person name="Murphy C."/>
            <person name="Neiman D."/>
            <person name="Pearson M."/>
            <person name="Priest M."/>
            <person name="Roberts A."/>
            <person name="Saif S."/>
            <person name="Shea T."/>
            <person name="Sisk P."/>
            <person name="Sykes S."/>
            <person name="Wortman J."/>
            <person name="Nusbaum C."/>
            <person name="Birren B."/>
        </authorList>
    </citation>
    <scope>NUCLEOTIDE SEQUENCE [LARGE SCALE GENOMIC DNA]</scope>
    <source>
        <strain evidence="4 5">VS20</strain>
    </source>
</reference>
<dbReference type="EMBL" id="JH767184">
    <property type="protein sequence ID" value="EQC29425.1"/>
    <property type="molecule type" value="Genomic_DNA"/>
</dbReference>
<proteinExistence type="predicted"/>
<accession>T0Q7I7</accession>
<feature type="transmembrane region" description="Helical" evidence="1">
    <location>
        <begin position="254"/>
        <end position="273"/>
    </location>
</feature>
<evidence type="ECO:0000313" key="5">
    <source>
        <dbReference type="Proteomes" id="UP000030762"/>
    </source>
</evidence>
<dbReference type="InterPro" id="IPR053937">
    <property type="entry name" value="GOST_TM"/>
</dbReference>
<evidence type="ECO:0000256" key="1">
    <source>
        <dbReference type="SAM" id="Phobius"/>
    </source>
</evidence>
<keyword evidence="1" id="KW-1133">Transmembrane helix</keyword>
<gene>
    <name evidence="4" type="ORF">SDRG_12888</name>
</gene>
<dbReference type="AlphaFoldDB" id="T0Q7I7"/>
<dbReference type="RefSeq" id="XP_008617192.1">
    <property type="nucleotide sequence ID" value="XM_008618970.1"/>
</dbReference>
<dbReference type="Proteomes" id="UP000030762">
    <property type="component" value="Unassembled WGS sequence"/>
</dbReference>
<protein>
    <recommendedName>
        <fullName evidence="3">GOST seven transmembrane domain-containing protein</fullName>
    </recommendedName>
</protein>
<organism evidence="4 5">
    <name type="scientific">Saprolegnia diclina (strain VS20)</name>
    <dbReference type="NCBI Taxonomy" id="1156394"/>
    <lineage>
        <taxon>Eukaryota</taxon>
        <taxon>Sar</taxon>
        <taxon>Stramenopiles</taxon>
        <taxon>Oomycota</taxon>
        <taxon>Saprolegniomycetes</taxon>
        <taxon>Saprolegniales</taxon>
        <taxon>Saprolegniaceae</taxon>
        <taxon>Saprolegnia</taxon>
    </lineage>
</organism>
<feature type="signal peptide" evidence="2">
    <location>
        <begin position="1"/>
        <end position="17"/>
    </location>
</feature>
<keyword evidence="1" id="KW-0472">Membrane</keyword>
<feature type="transmembrane region" description="Helical" evidence="1">
    <location>
        <begin position="370"/>
        <end position="394"/>
    </location>
</feature>
<dbReference type="OMA" id="AYDETMA"/>
<feature type="transmembrane region" description="Helical" evidence="1">
    <location>
        <begin position="406"/>
        <end position="429"/>
    </location>
</feature>
<dbReference type="VEuPathDB" id="FungiDB:SDRG_12888"/>
<sequence>MLATVLGGLVLAATAMAVDVDVYHHFEHHDFFSMRMMGDDGAFRWNTYSAVQEFAMDAGGEVLISGVSATHPISFSLYTYEQWDVYRSLVFQITSMAAYDETMALTCMYPAAARISFDPKRSNASATIRIPITVASQYTLQIESCLPAYNLVQAKVVMRNVAYDGSVTEHLGVDQLGLLPVYSIVTAAFVLMTTLWGIDCLRKERPTYAIHGVFGLCLVVRTFECFIKLWHYHVLSKSGRTRSFLSVGKDMCEHMTTTVLLLFLLLSYPLNGLSSLHVRMLFVFLNHSSERRIVQACFVLYVFVAMTKATCDSRNQVCQGYMLTEYVLKSLMLLGIIITLNYSIAQLQTKLESDHGRWNESKIPKMQVRLNLYLSLRYSFLAYLLLPTAVLMINLGVINPPGTWRYVWATYLFEEVVMGCIFTHLALVLRPVHPMTLELLTQKKAT</sequence>
<feature type="domain" description="GOST seven transmembrane" evidence="3">
    <location>
        <begin position="178"/>
        <end position="431"/>
    </location>
</feature>
<keyword evidence="1" id="KW-0812">Transmembrane</keyword>
<feature type="transmembrane region" description="Helical" evidence="1">
    <location>
        <begin position="330"/>
        <end position="349"/>
    </location>
</feature>
<feature type="transmembrane region" description="Helical" evidence="1">
    <location>
        <begin position="176"/>
        <end position="196"/>
    </location>
</feature>
<dbReference type="InParanoid" id="T0Q7I7"/>
<evidence type="ECO:0000256" key="2">
    <source>
        <dbReference type="SAM" id="SignalP"/>
    </source>
</evidence>
<feature type="chain" id="PRO_5004569378" description="GOST seven transmembrane domain-containing protein" evidence="2">
    <location>
        <begin position="18"/>
        <end position="446"/>
    </location>
</feature>
<dbReference type="GeneID" id="19953615"/>
<name>T0Q7I7_SAPDV</name>
<dbReference type="Pfam" id="PF06814">
    <property type="entry name" value="GOST_TM"/>
    <property type="match status" value="1"/>
</dbReference>
<dbReference type="OrthoDB" id="59319at2759"/>
<keyword evidence="5" id="KW-1185">Reference proteome</keyword>
<evidence type="ECO:0000259" key="3">
    <source>
        <dbReference type="Pfam" id="PF06814"/>
    </source>
</evidence>